<evidence type="ECO:0000259" key="3">
    <source>
        <dbReference type="Pfam" id="PF07727"/>
    </source>
</evidence>
<dbReference type="EMBL" id="BKCJ010003264">
    <property type="protein sequence ID" value="GEU54019.1"/>
    <property type="molecule type" value="Genomic_DNA"/>
</dbReference>
<dbReference type="Pfam" id="PF07727">
    <property type="entry name" value="RVT_2"/>
    <property type="match status" value="1"/>
</dbReference>
<dbReference type="Pfam" id="PF22936">
    <property type="entry name" value="Pol_BBD"/>
    <property type="match status" value="1"/>
</dbReference>
<feature type="region of interest" description="Disordered" evidence="2">
    <location>
        <begin position="740"/>
        <end position="774"/>
    </location>
</feature>
<evidence type="ECO:0000256" key="1">
    <source>
        <dbReference type="SAM" id="Coils"/>
    </source>
</evidence>
<protein>
    <submittedName>
        <fullName evidence="6">Copia protein</fullName>
    </submittedName>
</protein>
<sequence>MVNHSEDIQSVGSDTLPPMLDRSDFASWQQRIRLYCMRKDNGPNIIKSIDEGPFKMGKFRETLVEGEEGALHLGPERDRVFSDLLPEEKETFKADIHATNILLQGLPKDIYTLINHYTDAKDIWDNVKMLLEGSESTKLINDMRNIKMTMPKMQLNSKFVNNMLPEWGRFVTVMKLNRGLKEFNYDQLYAYLKQHETHANENKMMLERYNQYAIDPLALVSNVPPQQYPSQSSVIPPSTYVPPGRQNKGQGNYARGVVTAGNRGVQNRRPQNSEYFKDKMLLMQAQKNGVVLDEEQLLFIAGGQANTCDDDVDEEPLQDLALNEDNVFQADECDAFDFDVDEAPTTQTMCMANVSSTDPIYDEVIPSYDLDILSEYVKDNKEQVVQSNVSFVPNDAYMMIINEMHEQAAQCVSANEHHKVVNASLTAELARYKEQVELYERRAKFELSEREQKIDERLRIIITDRNIKKENLKRKRHFVKMQLNSTINHNKSMVEEVTTLKKNFQQKENKYLEEFLDMKALKEKVAIGYKNPLYLTRAKQVRHALYNGHEIIKTHHDPAIVHDSEDTLEIVKTTRKKMNEKMKDPISYTVEQVRCLELEAELSKLKDKNKKDDHASLQGKDNTIKKLKVQISQLMKTCSVADHTLDFRALDFQITQLTEKVIVLQEQNDLFRLENAKIKQHYKELYDSIKITRAKTIENTTALLANENLTAQIEEKMKCVIVDSVKSKVLARGVNICTEASGSKPRSNTKNNKTLPAKSVNKKKVEDHPRNNKSNFKHMHHVTQIVFWYLDSGCSKHMTGNRSRLMTFVKKSTGTVRFGNDHFGAIMGYGDYVIGDNVISKVYYVEGLGRNLFSVGKFYDLDLKVAFRKHLCYVRTKDEVELLKGSQGSNLYTVYVEDMIKSSPICLMSKASKNKSWLWHRRLNHLNFGTINDLARKDLNDILERRSDSYGSCSDNADISKALMFLWTEAVATACYTQKQIPNSYPSGLVPDHVPAAPYIPPTNKDLEILFQPMFDEYLEPHNFKRPVPPTPAAQVPVVLASTPSSTTIDQDASSISYSPSSSIVQPSISHQGVAAGPTIKDNRFAQADNDPFVNVFAPKPSSDESSSRDASSAESTQVTQPRNHLEKWSKDHPLDNVIGNLSHPISTKKQLATDALWCLYNFILSKFKPKNVKTAMDEACWFESMQEEIHKFNQLQNKARLVAKRYRKEDDIDFEESFAPIAWIEAIRIFIANAASKNTVIYQMNAPGAWYNTLSSPGGIFINLSKYALEILTKYGMDTSDPVDTPMVDRSKLDNDPLGILVDQSRFRGMVDSLMYLTASRPDLMAYVDADHAGCQDTKRSTSGSAQFLGDKLVSWSSKKQKSTSISTTEAEYITMSGCYAQILWMRSQLTDYDFAFNNITLYCDNKSAIV</sequence>
<dbReference type="InterPro" id="IPR054722">
    <property type="entry name" value="PolX-like_BBD"/>
</dbReference>
<feature type="region of interest" description="Disordered" evidence="2">
    <location>
        <begin position="228"/>
        <end position="250"/>
    </location>
</feature>
<reference evidence="6" key="1">
    <citation type="journal article" date="2019" name="Sci. Rep.">
        <title>Draft genome of Tanacetum cinerariifolium, the natural source of mosquito coil.</title>
        <authorList>
            <person name="Yamashiro T."/>
            <person name="Shiraishi A."/>
            <person name="Satake H."/>
            <person name="Nakayama K."/>
        </authorList>
    </citation>
    <scope>NUCLEOTIDE SEQUENCE</scope>
</reference>
<dbReference type="InterPro" id="IPR025724">
    <property type="entry name" value="GAG-pre-integrase_dom"/>
</dbReference>
<dbReference type="Pfam" id="PF13976">
    <property type="entry name" value="gag_pre-integrs"/>
    <property type="match status" value="1"/>
</dbReference>
<dbReference type="InterPro" id="IPR013103">
    <property type="entry name" value="RVT_2"/>
</dbReference>
<dbReference type="PANTHER" id="PTHR11439:SF483">
    <property type="entry name" value="PEPTIDE SYNTHASE GLIP-LIKE, PUTATIVE (AFU_ORTHOLOGUE AFUA_3G12920)-RELATED"/>
    <property type="match status" value="1"/>
</dbReference>
<accession>A0A6L2KYG9</accession>
<feature type="domain" description="Retrovirus-related Pol polyprotein from transposon TNT 1-94-like beta-barrel" evidence="5">
    <location>
        <begin position="788"/>
        <end position="858"/>
    </location>
</feature>
<organism evidence="6">
    <name type="scientific">Tanacetum cinerariifolium</name>
    <name type="common">Dalmatian daisy</name>
    <name type="synonym">Chrysanthemum cinerariifolium</name>
    <dbReference type="NCBI Taxonomy" id="118510"/>
    <lineage>
        <taxon>Eukaryota</taxon>
        <taxon>Viridiplantae</taxon>
        <taxon>Streptophyta</taxon>
        <taxon>Embryophyta</taxon>
        <taxon>Tracheophyta</taxon>
        <taxon>Spermatophyta</taxon>
        <taxon>Magnoliopsida</taxon>
        <taxon>eudicotyledons</taxon>
        <taxon>Gunneridae</taxon>
        <taxon>Pentapetalae</taxon>
        <taxon>asterids</taxon>
        <taxon>campanulids</taxon>
        <taxon>Asterales</taxon>
        <taxon>Asteraceae</taxon>
        <taxon>Asteroideae</taxon>
        <taxon>Anthemideae</taxon>
        <taxon>Anthemidinae</taxon>
        <taxon>Tanacetum</taxon>
    </lineage>
</organism>
<feature type="coiled-coil region" evidence="1">
    <location>
        <begin position="422"/>
        <end position="449"/>
    </location>
</feature>
<dbReference type="CDD" id="cd09272">
    <property type="entry name" value="RNase_HI_RT_Ty1"/>
    <property type="match status" value="1"/>
</dbReference>
<evidence type="ECO:0000313" key="6">
    <source>
        <dbReference type="EMBL" id="GEU54019.1"/>
    </source>
</evidence>
<proteinExistence type="predicted"/>
<dbReference type="PANTHER" id="PTHR11439">
    <property type="entry name" value="GAG-POL-RELATED RETROTRANSPOSON"/>
    <property type="match status" value="1"/>
</dbReference>
<gene>
    <name evidence="6" type="ORF">Tci_025997</name>
</gene>
<feature type="region of interest" description="Disordered" evidence="2">
    <location>
        <begin position="1045"/>
        <end position="1064"/>
    </location>
</feature>
<evidence type="ECO:0000259" key="4">
    <source>
        <dbReference type="Pfam" id="PF13976"/>
    </source>
</evidence>
<name>A0A6L2KYG9_TANCI</name>
<feature type="domain" description="GAG-pre-integrase" evidence="4">
    <location>
        <begin position="890"/>
        <end position="948"/>
    </location>
</feature>
<evidence type="ECO:0000256" key="2">
    <source>
        <dbReference type="SAM" id="MobiDB-lite"/>
    </source>
</evidence>
<feature type="region of interest" description="Disordered" evidence="2">
    <location>
        <begin position="1093"/>
        <end position="1131"/>
    </location>
</feature>
<feature type="compositionally biased region" description="Low complexity" evidence="2">
    <location>
        <begin position="1054"/>
        <end position="1064"/>
    </location>
</feature>
<feature type="compositionally biased region" description="Polar residues" evidence="2">
    <location>
        <begin position="740"/>
        <end position="754"/>
    </location>
</feature>
<keyword evidence="1" id="KW-0175">Coiled coil</keyword>
<feature type="domain" description="Reverse transcriptase Ty1/copia-type" evidence="3">
    <location>
        <begin position="1190"/>
        <end position="1254"/>
    </location>
</feature>
<evidence type="ECO:0000259" key="5">
    <source>
        <dbReference type="Pfam" id="PF22936"/>
    </source>
</evidence>
<comment type="caution">
    <text evidence="6">The sequence shown here is derived from an EMBL/GenBank/DDBJ whole genome shotgun (WGS) entry which is preliminary data.</text>
</comment>